<dbReference type="SUPFAM" id="SSF52768">
    <property type="entry name" value="Arginase/deacetylase"/>
    <property type="match status" value="1"/>
</dbReference>
<keyword evidence="2" id="KW-0378">Hydrolase</keyword>
<dbReference type="GO" id="GO:0016787">
    <property type="term" value="F:hydrolase activity"/>
    <property type="evidence" value="ECO:0007669"/>
    <property type="project" value="UniProtKB-KW"/>
</dbReference>
<reference evidence="4" key="1">
    <citation type="submission" date="2018-08" db="EMBL/GenBank/DDBJ databases">
        <title>Genomic Encyclopedia of Type Strains, Phase IV (KMG-IV): sequencing the most valuable type-strain genomes for metagenomic binning, comparative biology and taxonomic classification.</title>
        <authorList>
            <person name="Goeker M."/>
        </authorList>
    </citation>
    <scope>NUCLEOTIDE SEQUENCE [LARGE SCALE GENOMIC DNA]</scope>
    <source>
        <strain evidence="4">DSM 26022</strain>
    </source>
</reference>
<dbReference type="GO" id="GO:0040029">
    <property type="term" value="P:epigenetic regulation of gene expression"/>
    <property type="evidence" value="ECO:0007669"/>
    <property type="project" value="TreeGrafter"/>
</dbReference>
<dbReference type="CDD" id="cd09993">
    <property type="entry name" value="HDAC_classIV"/>
    <property type="match status" value="1"/>
</dbReference>
<dbReference type="GO" id="GO:0004407">
    <property type="term" value="F:histone deacetylase activity"/>
    <property type="evidence" value="ECO:0007669"/>
    <property type="project" value="InterPro"/>
</dbReference>
<dbReference type="Proteomes" id="UP000256774">
    <property type="component" value="Unassembled WGS sequence"/>
</dbReference>
<dbReference type="Gene3D" id="3.40.800.20">
    <property type="entry name" value="Histone deacetylase domain"/>
    <property type="match status" value="1"/>
</dbReference>
<dbReference type="InterPro" id="IPR023801">
    <property type="entry name" value="His_deacetylse_dom"/>
</dbReference>
<sequence>MPLPVIYHEDYSPDFPENHRFPMAKFRLLQLLLVQEKTVAAEAFIAPDLAPMAALLRAHDAGYVTRFMSNSMHADESRRMGLPWSQGLVQRSLREVGGTLLAARLALSHGLAVNLAGGTHHAHRDRASGFCIFNDLAITALALQAQGRRVLIIDCDVHQGDGSARLLADVPGVFTFSMHAAKNFPARKAASHWDLPLPNGTDDAAYLAQLVPVVTLLLRHWQPDVVLYDAGVDVHGDDALGYLSLTDAGLYARDYAVLSACLNAAVPVAAVLGGGYAETPQQVAERHAMLPRAAQALWQAFMAPDEKAG</sequence>
<name>A0A3E0H1Q6_9GAMM</name>
<dbReference type="RefSeq" id="WP_116208915.1">
    <property type="nucleotide sequence ID" value="NZ_QUNR01000004.1"/>
</dbReference>
<proteinExistence type="inferred from homology"/>
<evidence type="ECO:0000313" key="5">
    <source>
        <dbReference type="Proteomes" id="UP000256774"/>
    </source>
</evidence>
<comment type="caution">
    <text evidence="4">The sequence shown here is derived from an EMBL/GenBank/DDBJ whole genome shotgun (WGS) entry which is preliminary data.</text>
</comment>
<dbReference type="OrthoDB" id="9808367at2"/>
<dbReference type="InterPro" id="IPR044150">
    <property type="entry name" value="HDAC_classIV"/>
</dbReference>
<evidence type="ECO:0000256" key="2">
    <source>
        <dbReference type="ARBA" id="ARBA00022801"/>
    </source>
</evidence>
<comment type="similarity">
    <text evidence="1">Belongs to the histone deacetylase family.</text>
</comment>
<evidence type="ECO:0000313" key="4">
    <source>
        <dbReference type="EMBL" id="REH36983.1"/>
    </source>
</evidence>
<gene>
    <name evidence="4" type="ORF">DFR26_2127</name>
</gene>
<evidence type="ECO:0000256" key="1">
    <source>
        <dbReference type="ARBA" id="ARBA00005947"/>
    </source>
</evidence>
<dbReference type="InterPro" id="IPR023696">
    <property type="entry name" value="Ureohydrolase_dom_sf"/>
</dbReference>
<feature type="domain" description="Histone deacetylase" evidence="3">
    <location>
        <begin position="24"/>
        <end position="279"/>
    </location>
</feature>
<dbReference type="InterPro" id="IPR037138">
    <property type="entry name" value="His_deacetylse_dom_sf"/>
</dbReference>
<dbReference type="InterPro" id="IPR000286">
    <property type="entry name" value="HDACs"/>
</dbReference>
<dbReference type="Pfam" id="PF00850">
    <property type="entry name" value="Hist_deacetyl"/>
    <property type="match status" value="1"/>
</dbReference>
<organism evidence="4 5">
    <name type="scientific">Paraperlucidibaca baekdonensis</name>
    <dbReference type="NCBI Taxonomy" id="748120"/>
    <lineage>
        <taxon>Bacteria</taxon>
        <taxon>Pseudomonadati</taxon>
        <taxon>Pseudomonadota</taxon>
        <taxon>Gammaproteobacteria</taxon>
        <taxon>Moraxellales</taxon>
        <taxon>Moraxellaceae</taxon>
        <taxon>Paraperlucidibaca</taxon>
    </lineage>
</organism>
<protein>
    <submittedName>
        <fullName evidence="4">Acetoin utilization deacetylase AcuC-like enzyme</fullName>
    </submittedName>
</protein>
<dbReference type="PANTHER" id="PTHR10625:SF19">
    <property type="entry name" value="HISTONE DEACETYLASE 12"/>
    <property type="match status" value="1"/>
</dbReference>
<dbReference type="EMBL" id="QUNR01000004">
    <property type="protein sequence ID" value="REH36983.1"/>
    <property type="molecule type" value="Genomic_DNA"/>
</dbReference>
<evidence type="ECO:0000259" key="3">
    <source>
        <dbReference type="Pfam" id="PF00850"/>
    </source>
</evidence>
<dbReference type="AlphaFoldDB" id="A0A3E0H1Q6"/>
<dbReference type="PRINTS" id="PR01270">
    <property type="entry name" value="HDASUPER"/>
</dbReference>
<dbReference type="PANTHER" id="PTHR10625">
    <property type="entry name" value="HISTONE DEACETYLASE HDAC1-RELATED"/>
    <property type="match status" value="1"/>
</dbReference>
<accession>A0A3E0H1Q6</accession>
<keyword evidence="5" id="KW-1185">Reference proteome</keyword>